<feature type="binding site" evidence="3">
    <location>
        <position position="112"/>
    </location>
    <ligand>
        <name>S-adenosyl-L-methionine</name>
        <dbReference type="ChEBI" id="CHEBI:59789"/>
    </ligand>
</feature>
<dbReference type="Gene3D" id="3.40.50.150">
    <property type="entry name" value="Vaccinia Virus protein VP39"/>
    <property type="match status" value="1"/>
</dbReference>
<dbReference type="PANTHER" id="PTHR43397:SF1">
    <property type="entry name" value="ERGOTHIONEINE BIOSYNTHESIS PROTEIN 1"/>
    <property type="match status" value="1"/>
</dbReference>
<dbReference type="RefSeq" id="WP_061079544.1">
    <property type="nucleotide sequence ID" value="NZ_JAAXPG010000018.1"/>
</dbReference>
<feature type="binding site" evidence="3">
    <location>
        <position position="55"/>
    </location>
    <ligand>
        <name>L-histidine</name>
        <dbReference type="ChEBI" id="CHEBI:57595"/>
    </ligand>
</feature>
<reference evidence="5 6" key="1">
    <citation type="submission" date="2020-04" db="EMBL/GenBank/DDBJ databases">
        <title>MicrobeNet Type strains.</title>
        <authorList>
            <person name="Nicholson A.C."/>
        </authorList>
    </citation>
    <scope>NUCLEOTIDE SEQUENCE [LARGE SCALE GENOMIC DNA]</scope>
    <source>
        <strain evidence="5 6">ATCC 23612</strain>
    </source>
</reference>
<dbReference type="Proteomes" id="UP000553209">
    <property type="component" value="Unassembled WGS sequence"/>
</dbReference>
<feature type="binding site" evidence="3">
    <location>
        <begin position="140"/>
        <end position="141"/>
    </location>
    <ligand>
        <name>S-adenosyl-L-methionine</name>
        <dbReference type="ChEBI" id="CHEBI:59789"/>
    </ligand>
</feature>
<keyword evidence="1 3" id="KW-0489">Methyltransferase</keyword>
<dbReference type="GO" id="GO:0052699">
    <property type="term" value="P:ergothioneine biosynthetic process"/>
    <property type="evidence" value="ECO:0007669"/>
    <property type="project" value="UniProtKB-UniRule"/>
</dbReference>
<feature type="binding site" evidence="3">
    <location>
        <position position="169"/>
    </location>
    <ligand>
        <name>L-histidine</name>
        <dbReference type="ChEBI" id="CHEBI:57595"/>
    </ligand>
</feature>
<sequence>MFRIDRNLTADDLDKALRTDVAEGLTARPKQLPPKWFYDERGSSLFEEITTLPEYYPTRAERAILELRADEIAAAAGAEALIELGSGSGVKTRLLLDAMRRRGRLTRFVPVDVSGDFLDSSARRVADDHPGLDVHAVVGDFEEHLGLLPVGGEDGGRQLLAVLGSTIGNQEPGPRAAFLRDIRGALRPGDSLLLGADLVKDPARLVAAYDDAQGVTAAFNRNVLAVINHRLGADFDPGAFDHVARWNAEREWVEMRLRSRADQRVRVADLDLEVEFAAGEEMRTEVSAKFRREGLTAELEEAGFAPAHWWTDPAGDFALTLAGVR</sequence>
<comment type="subunit">
    <text evidence="3">Monomer.</text>
</comment>
<feature type="binding site" evidence="3">
    <location>
        <position position="91"/>
    </location>
    <ligand>
        <name>S-adenosyl-L-methionine</name>
        <dbReference type="ChEBI" id="CHEBI:59789"/>
    </ligand>
</feature>
<dbReference type="EC" id="2.1.1.44" evidence="3"/>
<evidence type="ECO:0000256" key="2">
    <source>
        <dbReference type="ARBA" id="ARBA00022679"/>
    </source>
</evidence>
<dbReference type="GO" id="GO:0008276">
    <property type="term" value="F:protein methyltransferase activity"/>
    <property type="evidence" value="ECO:0007669"/>
    <property type="project" value="InterPro"/>
</dbReference>
<dbReference type="UniPathway" id="UPA01014"/>
<keyword evidence="3" id="KW-0949">S-adenosyl-L-methionine</keyword>
<dbReference type="NCBIfam" id="TIGR03438">
    <property type="entry name" value="egtD_ergothio"/>
    <property type="match status" value="1"/>
</dbReference>
<evidence type="ECO:0000259" key="4">
    <source>
        <dbReference type="Pfam" id="PF10017"/>
    </source>
</evidence>
<dbReference type="InterPro" id="IPR035094">
    <property type="entry name" value="EgtD"/>
</dbReference>
<keyword evidence="2 3" id="KW-0808">Transferase</keyword>
<dbReference type="PIRSF" id="PIRSF018005">
    <property type="entry name" value="UCP018005"/>
    <property type="match status" value="1"/>
</dbReference>
<feature type="binding site" evidence="3">
    <location>
        <begin position="285"/>
        <end position="287"/>
    </location>
    <ligand>
        <name>L-histidine</name>
        <dbReference type="ChEBI" id="CHEBI:57595"/>
    </ligand>
</feature>
<dbReference type="EMBL" id="JAAXPG010000018">
    <property type="protein sequence ID" value="NKY99783.1"/>
    <property type="molecule type" value="Genomic_DNA"/>
</dbReference>
<dbReference type="InterPro" id="IPR029063">
    <property type="entry name" value="SAM-dependent_MTases_sf"/>
</dbReference>
<dbReference type="AlphaFoldDB" id="A0A7X6ME05"/>
<protein>
    <recommendedName>
        <fullName evidence="3">Histidine N-alpha-methyltransferase</fullName>
        <ecNumber evidence="3">2.1.1.44</ecNumber>
    </recommendedName>
    <alternativeName>
        <fullName evidence="3">Histidine trimethyltransferase</fullName>
    </alternativeName>
</protein>
<dbReference type="PANTHER" id="PTHR43397">
    <property type="entry name" value="ERGOTHIONEINE BIOSYNTHESIS PROTEIN 1"/>
    <property type="match status" value="1"/>
</dbReference>
<accession>A0A7X6ME05</accession>
<evidence type="ECO:0000313" key="5">
    <source>
        <dbReference type="EMBL" id="NKY99783.1"/>
    </source>
</evidence>
<comment type="similarity">
    <text evidence="3">Belongs to the methyltransferase superfamily. EgtD family.</text>
</comment>
<comment type="pathway">
    <text evidence="3">Amino-acid biosynthesis; ergothioneine biosynthesis.</text>
</comment>
<comment type="caution">
    <text evidence="5">The sequence shown here is derived from an EMBL/GenBank/DDBJ whole genome shotgun (WGS) entry which is preliminary data.</text>
</comment>
<feature type="domain" description="Histidine-specific methyltransferase SAM-dependent" evidence="4">
    <location>
        <begin position="18"/>
        <end position="322"/>
    </location>
</feature>
<dbReference type="HAMAP" id="MF_02037">
    <property type="entry name" value="EgtD"/>
    <property type="match status" value="1"/>
</dbReference>
<keyword evidence="6" id="KW-1185">Reference proteome</keyword>
<dbReference type="InterPro" id="IPR032888">
    <property type="entry name" value="EgtD_Actinobacteria"/>
</dbReference>
<evidence type="ECO:0000256" key="3">
    <source>
        <dbReference type="HAMAP-Rule" id="MF_02037"/>
    </source>
</evidence>
<dbReference type="SUPFAM" id="SSF53335">
    <property type="entry name" value="S-adenosyl-L-methionine-dependent methyltransferases"/>
    <property type="match status" value="1"/>
</dbReference>
<dbReference type="Pfam" id="PF10017">
    <property type="entry name" value="Methyltransf_33"/>
    <property type="match status" value="1"/>
</dbReference>
<dbReference type="InterPro" id="IPR051128">
    <property type="entry name" value="EgtD_Methyltrsf_superfamily"/>
</dbReference>
<feature type="binding site" evidence="3">
    <location>
        <position position="209"/>
    </location>
    <ligand>
        <name>L-histidine</name>
        <dbReference type="ChEBI" id="CHEBI:57595"/>
    </ligand>
</feature>
<evidence type="ECO:0000313" key="6">
    <source>
        <dbReference type="Proteomes" id="UP000553209"/>
    </source>
</evidence>
<comment type="function">
    <text evidence="3">Catalyzes the SAM-dependent triple methylation of the alpha-amino group of histidine to form hercynine, a step in the biosynthesis pathway of ergothioneine.</text>
</comment>
<proteinExistence type="inferred from homology"/>
<gene>
    <name evidence="3 5" type="primary">egtD</name>
    <name evidence="5" type="ORF">HGB44_19235</name>
</gene>
<dbReference type="GO" id="GO:0052706">
    <property type="term" value="F:L-histidine N(alpha)-methyltransferase activity"/>
    <property type="evidence" value="ECO:0007669"/>
    <property type="project" value="UniProtKB-UniRule"/>
</dbReference>
<dbReference type="InterPro" id="IPR017804">
    <property type="entry name" value="MeTrfase_EgtD-like"/>
</dbReference>
<dbReference type="GO" id="GO:0032259">
    <property type="term" value="P:methylation"/>
    <property type="evidence" value="ECO:0007669"/>
    <property type="project" value="UniProtKB-KW"/>
</dbReference>
<evidence type="ECO:0000256" key="1">
    <source>
        <dbReference type="ARBA" id="ARBA00022603"/>
    </source>
</evidence>
<organism evidence="5 6">
    <name type="scientific">Nocardiopsis alborubida</name>
    <dbReference type="NCBI Taxonomy" id="146802"/>
    <lineage>
        <taxon>Bacteria</taxon>
        <taxon>Bacillati</taxon>
        <taxon>Actinomycetota</taxon>
        <taxon>Actinomycetes</taxon>
        <taxon>Streptosporangiales</taxon>
        <taxon>Nocardiopsidaceae</taxon>
        <taxon>Nocardiopsis</taxon>
    </lineage>
</organism>
<comment type="catalytic activity">
    <reaction evidence="3">
        <text>L-histidine + 3 S-adenosyl-L-methionine = hercynine + 3 S-adenosyl-L-homocysteine + 3 H(+)</text>
        <dbReference type="Rhea" id="RHEA:38471"/>
        <dbReference type="ChEBI" id="CHEBI:15378"/>
        <dbReference type="ChEBI" id="CHEBI:15781"/>
        <dbReference type="ChEBI" id="CHEBI:57595"/>
        <dbReference type="ChEBI" id="CHEBI:57856"/>
        <dbReference type="ChEBI" id="CHEBI:59789"/>
        <dbReference type="EC" id="2.1.1.44"/>
    </reaction>
</comment>
<name>A0A7X6ME05_9ACTN</name>
<feature type="binding site" evidence="3">
    <location>
        <position position="85"/>
    </location>
    <ligand>
        <name>S-adenosyl-L-methionine</name>
        <dbReference type="ChEBI" id="CHEBI:59789"/>
    </ligand>
</feature>
<dbReference type="InterPro" id="IPR019257">
    <property type="entry name" value="MeTrfase_dom"/>
</dbReference>